<accession>S0FUI6</accession>
<dbReference type="Proteomes" id="UP000014216">
    <property type="component" value="Unassembled WGS sequence"/>
</dbReference>
<protein>
    <recommendedName>
        <fullName evidence="3">DUF4276 family protein</fullName>
    </recommendedName>
</protein>
<evidence type="ECO:0000313" key="2">
    <source>
        <dbReference type="Proteomes" id="UP000014216"/>
    </source>
</evidence>
<name>S0FUI6_9BACT</name>
<sequence length="208" mass="23418">MTDVYCFAFVEDTPSAAVADKLVAARNARLEHRLVFQKGFPAVMRGFGAIKSKCRTFLSMAKAGSHTFVLTDLDKAQCPCSLIRDWFAIPREIPVDLPPQCIFRVAVREVESWVLADHEAWAAYIKIPGDNFSKTPDQLDDPKQHLLTVIRRKGKKKIHQEMLPKGAAHIGPLYNEVLCEFINTSWQPERAAENSPSLDRALKALMKI</sequence>
<proteinExistence type="predicted"/>
<organism evidence="1 2">
    <name type="scientific">Desulfotignum phosphitoxidans DSM 13687</name>
    <dbReference type="NCBI Taxonomy" id="1286635"/>
    <lineage>
        <taxon>Bacteria</taxon>
        <taxon>Pseudomonadati</taxon>
        <taxon>Thermodesulfobacteriota</taxon>
        <taxon>Desulfobacteria</taxon>
        <taxon>Desulfobacterales</taxon>
        <taxon>Desulfobacteraceae</taxon>
        <taxon>Desulfotignum</taxon>
    </lineage>
</organism>
<gene>
    <name evidence="1" type="ORF">Dpo_7c02090</name>
</gene>
<reference evidence="1 2" key="1">
    <citation type="journal article" date="2013" name="Genome Announc.">
        <title>Draft Genome Sequence of Desulfotignum phosphitoxidans DSM 13687 Strain FiPS-3.</title>
        <authorList>
            <person name="Poehlein A."/>
            <person name="Daniel R."/>
            <person name="Simeonova D.D."/>
        </authorList>
    </citation>
    <scope>NUCLEOTIDE SEQUENCE [LARGE SCALE GENOMIC DNA]</scope>
    <source>
        <strain evidence="1 2">DSM 13687</strain>
    </source>
</reference>
<dbReference type="OrthoDB" id="5763664at2"/>
<evidence type="ECO:0008006" key="3">
    <source>
        <dbReference type="Google" id="ProtNLM"/>
    </source>
</evidence>
<comment type="caution">
    <text evidence="1">The sequence shown here is derived from an EMBL/GenBank/DDBJ whole genome shotgun (WGS) entry which is preliminary data.</text>
</comment>
<keyword evidence="2" id="KW-1185">Reference proteome</keyword>
<dbReference type="RefSeq" id="WP_006967241.1">
    <property type="nucleotide sequence ID" value="NZ_APJX01000007.1"/>
</dbReference>
<dbReference type="AlphaFoldDB" id="S0FUI6"/>
<evidence type="ECO:0000313" key="1">
    <source>
        <dbReference type="EMBL" id="EMS78733.1"/>
    </source>
</evidence>
<dbReference type="EMBL" id="APJX01000007">
    <property type="protein sequence ID" value="EMS78733.1"/>
    <property type="molecule type" value="Genomic_DNA"/>
</dbReference>